<dbReference type="AlphaFoldDB" id="A0A4C1TXQ1"/>
<sequence>MNSLSRVSAAAAGASRGVSVFVLDSFSRVSQSPGNDRALLGLYRVLSGNVTNSQNKSYLNSKMNIWTLSPHASTSRRLLRSVKADALTMSATGCLISKVRVDINQKNDMLKQRSAAAGAKADRETESEEPDELLERPLK</sequence>
<gene>
    <name evidence="2" type="ORF">EVAR_93198_1</name>
</gene>
<accession>A0A4C1TXQ1</accession>
<name>A0A4C1TXQ1_EUMVA</name>
<feature type="region of interest" description="Disordered" evidence="1">
    <location>
        <begin position="110"/>
        <end position="139"/>
    </location>
</feature>
<evidence type="ECO:0000256" key="1">
    <source>
        <dbReference type="SAM" id="MobiDB-lite"/>
    </source>
</evidence>
<comment type="caution">
    <text evidence="2">The sequence shown here is derived from an EMBL/GenBank/DDBJ whole genome shotgun (WGS) entry which is preliminary data.</text>
</comment>
<evidence type="ECO:0000313" key="2">
    <source>
        <dbReference type="EMBL" id="GBP18770.1"/>
    </source>
</evidence>
<dbReference type="Proteomes" id="UP000299102">
    <property type="component" value="Unassembled WGS sequence"/>
</dbReference>
<protein>
    <submittedName>
        <fullName evidence="2">Uncharacterized protein</fullName>
    </submittedName>
</protein>
<reference evidence="2 3" key="1">
    <citation type="journal article" date="2019" name="Commun. Biol.">
        <title>The bagworm genome reveals a unique fibroin gene that provides high tensile strength.</title>
        <authorList>
            <person name="Kono N."/>
            <person name="Nakamura H."/>
            <person name="Ohtoshi R."/>
            <person name="Tomita M."/>
            <person name="Numata K."/>
            <person name="Arakawa K."/>
        </authorList>
    </citation>
    <scope>NUCLEOTIDE SEQUENCE [LARGE SCALE GENOMIC DNA]</scope>
</reference>
<organism evidence="2 3">
    <name type="scientific">Eumeta variegata</name>
    <name type="common">Bagworm moth</name>
    <name type="synonym">Eumeta japonica</name>
    <dbReference type="NCBI Taxonomy" id="151549"/>
    <lineage>
        <taxon>Eukaryota</taxon>
        <taxon>Metazoa</taxon>
        <taxon>Ecdysozoa</taxon>
        <taxon>Arthropoda</taxon>
        <taxon>Hexapoda</taxon>
        <taxon>Insecta</taxon>
        <taxon>Pterygota</taxon>
        <taxon>Neoptera</taxon>
        <taxon>Endopterygota</taxon>
        <taxon>Lepidoptera</taxon>
        <taxon>Glossata</taxon>
        <taxon>Ditrysia</taxon>
        <taxon>Tineoidea</taxon>
        <taxon>Psychidae</taxon>
        <taxon>Oiketicinae</taxon>
        <taxon>Eumeta</taxon>
    </lineage>
</organism>
<dbReference type="EMBL" id="BGZK01000101">
    <property type="protein sequence ID" value="GBP18770.1"/>
    <property type="molecule type" value="Genomic_DNA"/>
</dbReference>
<keyword evidence="3" id="KW-1185">Reference proteome</keyword>
<proteinExistence type="predicted"/>
<evidence type="ECO:0000313" key="3">
    <source>
        <dbReference type="Proteomes" id="UP000299102"/>
    </source>
</evidence>